<protein>
    <submittedName>
        <fullName evidence="2">Uncharacterized protein</fullName>
    </submittedName>
</protein>
<gene>
    <name evidence="2" type="ORF">SDC9_115390</name>
</gene>
<evidence type="ECO:0000313" key="2">
    <source>
        <dbReference type="EMBL" id="MPM68457.1"/>
    </source>
</evidence>
<reference evidence="2" key="1">
    <citation type="submission" date="2019-08" db="EMBL/GenBank/DDBJ databases">
        <authorList>
            <person name="Kucharzyk K."/>
            <person name="Murdoch R.W."/>
            <person name="Higgins S."/>
            <person name="Loffler F."/>
        </authorList>
    </citation>
    <scope>NUCLEOTIDE SEQUENCE</scope>
</reference>
<dbReference type="AlphaFoldDB" id="A0A645BTB2"/>
<name>A0A645BTB2_9ZZZZ</name>
<evidence type="ECO:0000256" key="1">
    <source>
        <dbReference type="SAM" id="MobiDB-lite"/>
    </source>
</evidence>
<proteinExistence type="predicted"/>
<dbReference type="EMBL" id="VSSQ01022268">
    <property type="protein sequence ID" value="MPM68457.1"/>
    <property type="molecule type" value="Genomic_DNA"/>
</dbReference>
<feature type="region of interest" description="Disordered" evidence="1">
    <location>
        <begin position="1"/>
        <end position="22"/>
    </location>
</feature>
<accession>A0A645BTB2</accession>
<comment type="caution">
    <text evidence="2">The sequence shown here is derived from an EMBL/GenBank/DDBJ whole genome shotgun (WGS) entry which is preliminary data.</text>
</comment>
<sequence>MTRQRARSANFGPSWPEVAGFGAGPNKHDFLRFGRRANRKKFASVATEALLAG</sequence>
<organism evidence="2">
    <name type="scientific">bioreactor metagenome</name>
    <dbReference type="NCBI Taxonomy" id="1076179"/>
    <lineage>
        <taxon>unclassified sequences</taxon>
        <taxon>metagenomes</taxon>
        <taxon>ecological metagenomes</taxon>
    </lineage>
</organism>